<feature type="region of interest" description="Disordered" evidence="3">
    <location>
        <begin position="48"/>
        <end position="113"/>
    </location>
</feature>
<evidence type="ECO:0000256" key="1">
    <source>
        <dbReference type="ARBA" id="ARBA00023013"/>
    </source>
</evidence>
<dbReference type="PANTHER" id="PTHR33142:SF114">
    <property type="entry name" value="CYCLIN-DEPENDENT PROTEIN KINASE INHIBITOR SMR14"/>
    <property type="match status" value="1"/>
</dbReference>
<dbReference type="PANTHER" id="PTHR33142">
    <property type="entry name" value="CYCLIN-DEPENDENT PROTEIN KINASE INHIBITOR SMR13"/>
    <property type="match status" value="1"/>
</dbReference>
<dbReference type="EMBL" id="JASCZI010272413">
    <property type="protein sequence ID" value="MED6222104.1"/>
    <property type="molecule type" value="Genomic_DNA"/>
</dbReference>
<gene>
    <name evidence="4" type="ORF">PIB30_061254</name>
</gene>
<evidence type="ECO:0000256" key="2">
    <source>
        <dbReference type="ARBA" id="ARBA00023306"/>
    </source>
</evidence>
<evidence type="ECO:0000313" key="4">
    <source>
        <dbReference type="EMBL" id="MED6222104.1"/>
    </source>
</evidence>
<proteinExistence type="predicted"/>
<keyword evidence="1" id="KW-0649">Protein kinase inhibitor</keyword>
<sequence length="157" mass="17989">MANSSNLVHHLFLSEKQQHHLIINTTTSSSSTVEAIQEHLHHNEDLPPEKEQVHHGALKPIKIIPEAKEKEEEEEEEGFKTPTSEQHRIPAMLECPPAPARNKNHKKRRTKHNSCSLFQSSVLRYSNQDIDSLFPALHHQHHLHGGNNNKNKKIKLS</sequence>
<feature type="compositionally biased region" description="Basic residues" evidence="3">
    <location>
        <begin position="102"/>
        <end position="112"/>
    </location>
</feature>
<evidence type="ECO:0000256" key="3">
    <source>
        <dbReference type="SAM" id="MobiDB-lite"/>
    </source>
</evidence>
<dbReference type="Proteomes" id="UP001341840">
    <property type="component" value="Unassembled WGS sequence"/>
</dbReference>
<dbReference type="InterPro" id="IPR040389">
    <property type="entry name" value="SMR"/>
</dbReference>
<keyword evidence="5" id="KW-1185">Reference proteome</keyword>
<organism evidence="4 5">
    <name type="scientific">Stylosanthes scabra</name>
    <dbReference type="NCBI Taxonomy" id="79078"/>
    <lineage>
        <taxon>Eukaryota</taxon>
        <taxon>Viridiplantae</taxon>
        <taxon>Streptophyta</taxon>
        <taxon>Embryophyta</taxon>
        <taxon>Tracheophyta</taxon>
        <taxon>Spermatophyta</taxon>
        <taxon>Magnoliopsida</taxon>
        <taxon>eudicotyledons</taxon>
        <taxon>Gunneridae</taxon>
        <taxon>Pentapetalae</taxon>
        <taxon>rosids</taxon>
        <taxon>fabids</taxon>
        <taxon>Fabales</taxon>
        <taxon>Fabaceae</taxon>
        <taxon>Papilionoideae</taxon>
        <taxon>50 kb inversion clade</taxon>
        <taxon>dalbergioids sensu lato</taxon>
        <taxon>Dalbergieae</taxon>
        <taxon>Pterocarpus clade</taxon>
        <taxon>Stylosanthes</taxon>
    </lineage>
</organism>
<keyword evidence="2" id="KW-0131">Cell cycle</keyword>
<comment type="caution">
    <text evidence="4">The sequence shown here is derived from an EMBL/GenBank/DDBJ whole genome shotgun (WGS) entry which is preliminary data.</text>
</comment>
<name>A0ABU6ZJG8_9FABA</name>
<accession>A0ABU6ZJG8</accession>
<evidence type="ECO:0000313" key="5">
    <source>
        <dbReference type="Proteomes" id="UP001341840"/>
    </source>
</evidence>
<reference evidence="4 5" key="1">
    <citation type="journal article" date="2023" name="Plants (Basel)">
        <title>Bridging the Gap: Combining Genomics and Transcriptomics Approaches to Understand Stylosanthes scabra, an Orphan Legume from the Brazilian Caatinga.</title>
        <authorList>
            <person name="Ferreira-Neto J.R.C."/>
            <person name="da Silva M.D."/>
            <person name="Binneck E."/>
            <person name="de Melo N.F."/>
            <person name="da Silva R.H."/>
            <person name="de Melo A.L.T.M."/>
            <person name="Pandolfi V."/>
            <person name="Bustamante F.O."/>
            <person name="Brasileiro-Vidal A.C."/>
            <person name="Benko-Iseppon A.M."/>
        </authorList>
    </citation>
    <scope>NUCLEOTIDE SEQUENCE [LARGE SCALE GENOMIC DNA]</scope>
    <source>
        <tissue evidence="4">Leaves</tissue>
    </source>
</reference>
<protein>
    <submittedName>
        <fullName evidence="4">Uncharacterized protein</fullName>
    </submittedName>
</protein>